<keyword evidence="3" id="KW-1185">Reference proteome</keyword>
<feature type="transmembrane region" description="Helical" evidence="1">
    <location>
        <begin position="41"/>
        <end position="64"/>
    </location>
</feature>
<proteinExistence type="predicted"/>
<sequence>MSIIKNKKMLVVILTIVFVIAVPMCVNWLMSFGNTVTSNDWIGFFGSYFGALIGGLVAFGAAWIQINRMRKDSQIEEIKNFFKVYYVLDPIFKDLSILLNYGNRNRASLINLMHEHLNREHDMNIYEGEDIRKFTDNRGLAKLALLKIIEVNDELKLIQNTIESINDNYIPYEFYEAYIKTKNRLRQIIDFTETFLFHDELTEKTKEQKELNEYHDKHSNNDVIQARLVEDRMYGEITASFYNYHDYLTELFNQKSEEIKKLKKLF</sequence>
<evidence type="ECO:0000313" key="2">
    <source>
        <dbReference type="EMBL" id="UOQ47762.1"/>
    </source>
</evidence>
<dbReference type="RefSeq" id="WP_244717220.1">
    <property type="nucleotide sequence ID" value="NZ_CP095072.1"/>
</dbReference>
<evidence type="ECO:0000256" key="1">
    <source>
        <dbReference type="SAM" id="Phobius"/>
    </source>
</evidence>
<gene>
    <name evidence="2" type="ORF">MUN88_17160</name>
</gene>
<keyword evidence="1" id="KW-0472">Membrane</keyword>
<dbReference type="EMBL" id="CP095072">
    <property type="protein sequence ID" value="UOQ47762.1"/>
    <property type="molecule type" value="Genomic_DNA"/>
</dbReference>
<dbReference type="Proteomes" id="UP000831782">
    <property type="component" value="Chromosome"/>
</dbReference>
<reference evidence="2 3" key="1">
    <citation type="submission" date="2022-04" db="EMBL/GenBank/DDBJ databases">
        <title>Gracilibacillus sp. isolated from saltern.</title>
        <authorList>
            <person name="Won M."/>
            <person name="Lee C.-M."/>
            <person name="Woen H.-Y."/>
            <person name="Kwon S.-W."/>
        </authorList>
    </citation>
    <scope>NUCLEOTIDE SEQUENCE [LARGE SCALE GENOMIC DNA]</scope>
    <source>
        <strain evidence="2 3">SSWR10-1</strain>
    </source>
</reference>
<accession>A0ABY4EVA2</accession>
<keyword evidence="1" id="KW-0812">Transmembrane</keyword>
<feature type="transmembrane region" description="Helical" evidence="1">
    <location>
        <begin position="9"/>
        <end position="29"/>
    </location>
</feature>
<evidence type="ECO:0008006" key="4">
    <source>
        <dbReference type="Google" id="ProtNLM"/>
    </source>
</evidence>
<protein>
    <recommendedName>
        <fullName evidence="4">5-bromo-4-chloroindolyl phosphate hydrolysis protein</fullName>
    </recommendedName>
</protein>
<evidence type="ECO:0000313" key="3">
    <source>
        <dbReference type="Proteomes" id="UP000831782"/>
    </source>
</evidence>
<keyword evidence="1" id="KW-1133">Transmembrane helix</keyword>
<organism evidence="2 3">
    <name type="scientific">Gracilibacillus caseinilyticus</name>
    <dbReference type="NCBI Taxonomy" id="2932256"/>
    <lineage>
        <taxon>Bacteria</taxon>
        <taxon>Bacillati</taxon>
        <taxon>Bacillota</taxon>
        <taxon>Bacilli</taxon>
        <taxon>Bacillales</taxon>
        <taxon>Bacillaceae</taxon>
        <taxon>Gracilibacillus</taxon>
    </lineage>
</organism>
<name>A0ABY4EVA2_9BACI</name>